<evidence type="ECO:0000313" key="6">
    <source>
        <dbReference type="Proteomes" id="UP000602647"/>
    </source>
</evidence>
<dbReference type="SUPFAM" id="SSF51556">
    <property type="entry name" value="Metallo-dependent hydrolases"/>
    <property type="match status" value="1"/>
</dbReference>
<dbReference type="PANTHER" id="PTHR43794:SF11">
    <property type="entry name" value="AMIDOHYDROLASE-RELATED DOMAIN-CONTAINING PROTEIN"/>
    <property type="match status" value="1"/>
</dbReference>
<dbReference type="RefSeq" id="WP_187304032.1">
    <property type="nucleotide sequence ID" value="NZ_JACRYT010000021.1"/>
</dbReference>
<accession>A0A923SX37</accession>
<reference evidence="5" key="1">
    <citation type="submission" date="2020-08" db="EMBL/GenBank/DDBJ databases">
        <title>Genome public.</title>
        <authorList>
            <person name="Liu C."/>
            <person name="Sun Q."/>
        </authorList>
    </citation>
    <scope>NUCLEOTIDE SEQUENCE</scope>
    <source>
        <strain evidence="5">BX12</strain>
    </source>
</reference>
<evidence type="ECO:0000313" key="5">
    <source>
        <dbReference type="EMBL" id="MBC6680938.1"/>
    </source>
</evidence>
<dbReference type="InterPro" id="IPR006680">
    <property type="entry name" value="Amidohydro-rel"/>
</dbReference>
<keyword evidence="3" id="KW-0862">Zinc</keyword>
<sequence>MLFKNISILNESFEIEENMYVGIDGEKITYISKEAPKRGFGRVYDGTGKLLMSGFVNTHAHSPMALMRGYGENMALQDWLNKKIFPFEAKLTGDAVYWATMLAMAESVRFGIVSTTDMYYFSEDMVRAIAESGTKNNLSRSITCFDDSELWELESAKEMKSLFETYHNAEGGRIKVDMSIHAEYTSTSKIVRQMAEYTFSIGANMHVHLSETQSEHEECKARHGMTPAAYFNRLGLFDTPTTAAHCVWIEGEDFEILKEKGVTVASNPVSNMKLASGVCNVPKLLDMGINVSLGTDSVASNNSLNYIEEMKYFATAAKERVKDPTAVTPKQALRAATSSGAQSQGRSDTGVLARGKKADLIVLDISGPHMHPVHSLINNLVYSASGSDVVLTMADGKILYENGKYFTIDLERAVYETERAAKKILQAL</sequence>
<keyword evidence="6" id="KW-1185">Reference proteome</keyword>
<evidence type="ECO:0000256" key="3">
    <source>
        <dbReference type="ARBA" id="ARBA00022833"/>
    </source>
</evidence>
<keyword evidence="1" id="KW-0479">Metal-binding</keyword>
<keyword evidence="2" id="KW-0378">Hydrolase</keyword>
<protein>
    <submittedName>
        <fullName evidence="5">Amidohydrolase</fullName>
    </submittedName>
</protein>
<dbReference type="GO" id="GO:0019239">
    <property type="term" value="F:deaminase activity"/>
    <property type="evidence" value="ECO:0007669"/>
    <property type="project" value="UniProtKB-ARBA"/>
</dbReference>
<dbReference type="InterPro" id="IPR032466">
    <property type="entry name" value="Metal_Hydrolase"/>
</dbReference>
<dbReference type="GO" id="GO:0046872">
    <property type="term" value="F:metal ion binding"/>
    <property type="evidence" value="ECO:0007669"/>
    <property type="project" value="UniProtKB-KW"/>
</dbReference>
<dbReference type="GO" id="GO:0016814">
    <property type="term" value="F:hydrolase activity, acting on carbon-nitrogen (but not peptide) bonds, in cyclic amidines"/>
    <property type="evidence" value="ECO:0007669"/>
    <property type="project" value="UniProtKB-ARBA"/>
</dbReference>
<comment type="caution">
    <text evidence="5">The sequence shown here is derived from an EMBL/GenBank/DDBJ whole genome shotgun (WGS) entry which is preliminary data.</text>
</comment>
<dbReference type="SUPFAM" id="SSF51338">
    <property type="entry name" value="Composite domain of metallo-dependent hydrolases"/>
    <property type="match status" value="1"/>
</dbReference>
<proteinExistence type="predicted"/>
<dbReference type="CDD" id="cd01298">
    <property type="entry name" value="ATZ_TRZ_like"/>
    <property type="match status" value="1"/>
</dbReference>
<evidence type="ECO:0000256" key="1">
    <source>
        <dbReference type="ARBA" id="ARBA00022723"/>
    </source>
</evidence>
<dbReference type="FunFam" id="3.20.20.140:FF:000014">
    <property type="entry name" value="5-methylthioadenosine/S-adenosylhomocysteine deaminase"/>
    <property type="match status" value="1"/>
</dbReference>
<dbReference type="Pfam" id="PF01979">
    <property type="entry name" value="Amidohydro_1"/>
    <property type="match status" value="1"/>
</dbReference>
<gene>
    <name evidence="5" type="ORF">H9L42_14015</name>
</gene>
<name>A0A923SX37_9FIRM</name>
<organism evidence="5 6">
    <name type="scientific">Zhenpiania hominis</name>
    <dbReference type="NCBI Taxonomy" id="2763644"/>
    <lineage>
        <taxon>Bacteria</taxon>
        <taxon>Bacillati</taxon>
        <taxon>Bacillota</taxon>
        <taxon>Clostridia</taxon>
        <taxon>Peptostreptococcales</taxon>
        <taxon>Anaerovoracaceae</taxon>
        <taxon>Zhenpiania</taxon>
    </lineage>
</organism>
<dbReference type="Proteomes" id="UP000602647">
    <property type="component" value="Unassembled WGS sequence"/>
</dbReference>
<dbReference type="Gene3D" id="3.20.20.140">
    <property type="entry name" value="Metal-dependent hydrolases"/>
    <property type="match status" value="1"/>
</dbReference>
<dbReference type="AlphaFoldDB" id="A0A923SX37"/>
<dbReference type="InterPro" id="IPR050287">
    <property type="entry name" value="MTA/SAH_deaminase"/>
</dbReference>
<feature type="domain" description="Amidohydrolase-related" evidence="4">
    <location>
        <begin position="51"/>
        <end position="399"/>
    </location>
</feature>
<dbReference type="PANTHER" id="PTHR43794">
    <property type="entry name" value="AMINOHYDROLASE SSNA-RELATED"/>
    <property type="match status" value="1"/>
</dbReference>
<evidence type="ECO:0000256" key="2">
    <source>
        <dbReference type="ARBA" id="ARBA00022801"/>
    </source>
</evidence>
<dbReference type="InterPro" id="IPR011059">
    <property type="entry name" value="Metal-dep_hydrolase_composite"/>
</dbReference>
<dbReference type="Gene3D" id="2.30.40.10">
    <property type="entry name" value="Urease, subunit C, domain 1"/>
    <property type="match status" value="1"/>
</dbReference>
<evidence type="ECO:0000259" key="4">
    <source>
        <dbReference type="Pfam" id="PF01979"/>
    </source>
</evidence>
<dbReference type="EMBL" id="JACRYT010000021">
    <property type="protein sequence ID" value="MBC6680938.1"/>
    <property type="molecule type" value="Genomic_DNA"/>
</dbReference>